<dbReference type="AlphaFoldDB" id="A0A804NWR2"/>
<organism evidence="1 2">
    <name type="scientific">Zea mays</name>
    <name type="common">Maize</name>
    <dbReference type="NCBI Taxonomy" id="4577"/>
    <lineage>
        <taxon>Eukaryota</taxon>
        <taxon>Viridiplantae</taxon>
        <taxon>Streptophyta</taxon>
        <taxon>Embryophyta</taxon>
        <taxon>Tracheophyta</taxon>
        <taxon>Spermatophyta</taxon>
        <taxon>Magnoliopsida</taxon>
        <taxon>Liliopsida</taxon>
        <taxon>Poales</taxon>
        <taxon>Poaceae</taxon>
        <taxon>PACMAD clade</taxon>
        <taxon>Panicoideae</taxon>
        <taxon>Andropogonodae</taxon>
        <taxon>Andropogoneae</taxon>
        <taxon>Tripsacinae</taxon>
        <taxon>Zea</taxon>
    </lineage>
</organism>
<evidence type="ECO:0000313" key="1">
    <source>
        <dbReference type="EnsemblPlants" id="Zm00001eb192070_P001"/>
    </source>
</evidence>
<name>A0A804NWR2_MAIZE</name>
<reference evidence="2" key="1">
    <citation type="journal article" date="2009" name="Science">
        <title>The B73 maize genome: complexity, diversity, and dynamics.</title>
        <authorList>
            <person name="Schnable P.S."/>
            <person name="Ware D."/>
            <person name="Fulton R.S."/>
            <person name="Stein J.C."/>
            <person name="Wei F."/>
            <person name="Pasternak S."/>
            <person name="Liang C."/>
            <person name="Zhang J."/>
            <person name="Fulton L."/>
            <person name="Graves T.A."/>
            <person name="Minx P."/>
            <person name="Reily A.D."/>
            <person name="Courtney L."/>
            <person name="Kruchowski S.S."/>
            <person name="Tomlinson C."/>
            <person name="Strong C."/>
            <person name="Delehaunty K."/>
            <person name="Fronick C."/>
            <person name="Courtney B."/>
            <person name="Rock S.M."/>
            <person name="Belter E."/>
            <person name="Du F."/>
            <person name="Kim K."/>
            <person name="Abbott R.M."/>
            <person name="Cotton M."/>
            <person name="Levy A."/>
            <person name="Marchetto P."/>
            <person name="Ochoa K."/>
            <person name="Jackson S.M."/>
            <person name="Gillam B."/>
            <person name="Chen W."/>
            <person name="Yan L."/>
            <person name="Higginbotham J."/>
            <person name="Cardenas M."/>
            <person name="Waligorski J."/>
            <person name="Applebaum E."/>
            <person name="Phelps L."/>
            <person name="Falcone J."/>
            <person name="Kanchi K."/>
            <person name="Thane T."/>
            <person name="Scimone A."/>
            <person name="Thane N."/>
            <person name="Henke J."/>
            <person name="Wang T."/>
            <person name="Ruppert J."/>
            <person name="Shah N."/>
            <person name="Rotter K."/>
            <person name="Hodges J."/>
            <person name="Ingenthron E."/>
            <person name="Cordes M."/>
            <person name="Kohlberg S."/>
            <person name="Sgro J."/>
            <person name="Delgado B."/>
            <person name="Mead K."/>
            <person name="Chinwalla A."/>
            <person name="Leonard S."/>
            <person name="Crouse K."/>
            <person name="Collura K."/>
            <person name="Kudrna D."/>
            <person name="Currie J."/>
            <person name="He R."/>
            <person name="Angelova A."/>
            <person name="Rajasekar S."/>
            <person name="Mueller T."/>
            <person name="Lomeli R."/>
            <person name="Scara G."/>
            <person name="Ko A."/>
            <person name="Delaney K."/>
            <person name="Wissotski M."/>
            <person name="Lopez G."/>
            <person name="Campos D."/>
            <person name="Braidotti M."/>
            <person name="Ashley E."/>
            <person name="Golser W."/>
            <person name="Kim H."/>
            <person name="Lee S."/>
            <person name="Lin J."/>
            <person name="Dujmic Z."/>
            <person name="Kim W."/>
            <person name="Talag J."/>
            <person name="Zuccolo A."/>
            <person name="Fan C."/>
            <person name="Sebastian A."/>
            <person name="Kramer M."/>
            <person name="Spiegel L."/>
            <person name="Nascimento L."/>
            <person name="Zutavern T."/>
            <person name="Miller B."/>
            <person name="Ambroise C."/>
            <person name="Muller S."/>
            <person name="Spooner W."/>
            <person name="Narechania A."/>
            <person name="Ren L."/>
            <person name="Wei S."/>
            <person name="Kumari S."/>
            <person name="Faga B."/>
            <person name="Levy M.J."/>
            <person name="McMahan L."/>
            <person name="Van Buren P."/>
            <person name="Vaughn M.W."/>
            <person name="Ying K."/>
            <person name="Yeh C.-T."/>
            <person name="Emrich S.J."/>
            <person name="Jia Y."/>
            <person name="Kalyanaraman A."/>
            <person name="Hsia A.-P."/>
            <person name="Barbazuk W.B."/>
            <person name="Baucom R.S."/>
            <person name="Brutnell T.P."/>
            <person name="Carpita N.C."/>
            <person name="Chaparro C."/>
            <person name="Chia J.-M."/>
            <person name="Deragon J.-M."/>
            <person name="Estill J.C."/>
            <person name="Fu Y."/>
            <person name="Jeddeloh J.A."/>
            <person name="Han Y."/>
            <person name="Lee H."/>
            <person name="Li P."/>
            <person name="Lisch D.R."/>
            <person name="Liu S."/>
            <person name="Liu Z."/>
            <person name="Nagel D.H."/>
            <person name="McCann M.C."/>
            <person name="SanMiguel P."/>
            <person name="Myers A.M."/>
            <person name="Nettleton D."/>
            <person name="Nguyen J."/>
            <person name="Penning B.W."/>
            <person name="Ponnala L."/>
            <person name="Schneider K.L."/>
            <person name="Schwartz D.C."/>
            <person name="Sharma A."/>
            <person name="Soderlund C."/>
            <person name="Springer N.M."/>
            <person name="Sun Q."/>
            <person name="Wang H."/>
            <person name="Waterman M."/>
            <person name="Westerman R."/>
            <person name="Wolfgruber T.K."/>
            <person name="Yang L."/>
            <person name="Yu Y."/>
            <person name="Zhang L."/>
            <person name="Zhou S."/>
            <person name="Zhu Q."/>
            <person name="Bennetzen J.L."/>
            <person name="Dawe R.K."/>
            <person name="Jiang J."/>
            <person name="Jiang N."/>
            <person name="Presting G.G."/>
            <person name="Wessler S.R."/>
            <person name="Aluru S."/>
            <person name="Martienssen R.A."/>
            <person name="Clifton S.W."/>
            <person name="McCombie W.R."/>
            <person name="Wing R.A."/>
            <person name="Wilson R.K."/>
        </authorList>
    </citation>
    <scope>NUCLEOTIDE SEQUENCE [LARGE SCALE GENOMIC DNA]</scope>
    <source>
        <strain evidence="2">cv. B73</strain>
    </source>
</reference>
<dbReference type="Gramene" id="Zm00001eb192070_T001">
    <property type="protein sequence ID" value="Zm00001eb192070_P001"/>
    <property type="gene ID" value="Zm00001eb192070"/>
</dbReference>
<sequence length="127" mass="14968">MSFRFLKAAPVRRCSAARYVEMKRHLRSRVRFLNRSMFGLLLFVRFLFFFFSMLHCCCLIKVECSCDDLNWPPISFQFLKAARCCSFCGDEETSEEPILFFLIGVFGETFVVSFYQTFCSISNYLCM</sequence>
<reference evidence="1" key="3">
    <citation type="submission" date="2021-05" db="UniProtKB">
        <authorList>
            <consortium name="EnsemblPlants"/>
        </authorList>
    </citation>
    <scope>IDENTIFICATION</scope>
    <source>
        <strain evidence="1">cv. B73</strain>
    </source>
</reference>
<proteinExistence type="predicted"/>
<dbReference type="InParanoid" id="A0A804NWR2"/>
<keyword evidence="2" id="KW-1185">Reference proteome</keyword>
<dbReference type="EnsemblPlants" id="Zm00001eb192070_T001">
    <property type="protein sequence ID" value="Zm00001eb192070_P001"/>
    <property type="gene ID" value="Zm00001eb192070"/>
</dbReference>
<evidence type="ECO:0000313" key="2">
    <source>
        <dbReference type="Proteomes" id="UP000007305"/>
    </source>
</evidence>
<protein>
    <submittedName>
        <fullName evidence="1">Uncharacterized protein</fullName>
    </submittedName>
</protein>
<accession>A0A804NWR2</accession>
<dbReference type="Proteomes" id="UP000007305">
    <property type="component" value="Chromosome 4"/>
</dbReference>
<reference evidence="1" key="2">
    <citation type="submission" date="2019-07" db="EMBL/GenBank/DDBJ databases">
        <authorList>
            <person name="Seetharam A."/>
            <person name="Woodhouse M."/>
            <person name="Cannon E."/>
        </authorList>
    </citation>
    <scope>NUCLEOTIDE SEQUENCE [LARGE SCALE GENOMIC DNA]</scope>
    <source>
        <strain evidence="1">cv. B73</strain>
    </source>
</reference>